<evidence type="ECO:0000313" key="2">
    <source>
        <dbReference type="Proteomes" id="UP001231189"/>
    </source>
</evidence>
<organism evidence="1 2">
    <name type="scientific">Lolium multiflorum</name>
    <name type="common">Italian ryegrass</name>
    <name type="synonym">Lolium perenne subsp. multiflorum</name>
    <dbReference type="NCBI Taxonomy" id="4521"/>
    <lineage>
        <taxon>Eukaryota</taxon>
        <taxon>Viridiplantae</taxon>
        <taxon>Streptophyta</taxon>
        <taxon>Embryophyta</taxon>
        <taxon>Tracheophyta</taxon>
        <taxon>Spermatophyta</taxon>
        <taxon>Magnoliopsida</taxon>
        <taxon>Liliopsida</taxon>
        <taxon>Poales</taxon>
        <taxon>Poaceae</taxon>
        <taxon>BOP clade</taxon>
        <taxon>Pooideae</taxon>
        <taxon>Poodae</taxon>
        <taxon>Poeae</taxon>
        <taxon>Poeae Chloroplast Group 2 (Poeae type)</taxon>
        <taxon>Loliodinae</taxon>
        <taxon>Loliinae</taxon>
        <taxon>Lolium</taxon>
    </lineage>
</organism>
<name>A0AAD8SH51_LOLMU</name>
<accession>A0AAD8SH51</accession>
<gene>
    <name evidence="1" type="ORF">QYE76_069614</name>
</gene>
<proteinExistence type="predicted"/>
<evidence type="ECO:0000313" key="1">
    <source>
        <dbReference type="EMBL" id="KAK1651809.1"/>
    </source>
</evidence>
<protein>
    <submittedName>
        <fullName evidence="1">Uncharacterized protein</fullName>
    </submittedName>
</protein>
<sequence>MDVVAEQSLSQEKKRAVYTTTMMASLNVLSSGLLVAVFDRPAAVELPISRGERSERRRRPEFGAKLSKPVELPTSLNVKGVFGSSRHKI</sequence>
<reference evidence="1" key="1">
    <citation type="submission" date="2023-07" db="EMBL/GenBank/DDBJ databases">
        <title>A chromosome-level genome assembly of Lolium multiflorum.</title>
        <authorList>
            <person name="Chen Y."/>
            <person name="Copetti D."/>
            <person name="Kolliker R."/>
            <person name="Studer B."/>
        </authorList>
    </citation>
    <scope>NUCLEOTIDE SEQUENCE</scope>
    <source>
        <strain evidence="1">02402/16</strain>
        <tissue evidence="1">Leaf</tissue>
    </source>
</reference>
<dbReference type="Proteomes" id="UP001231189">
    <property type="component" value="Unassembled WGS sequence"/>
</dbReference>
<dbReference type="EMBL" id="JAUUTY010000004">
    <property type="protein sequence ID" value="KAK1651809.1"/>
    <property type="molecule type" value="Genomic_DNA"/>
</dbReference>
<comment type="caution">
    <text evidence="1">The sequence shown here is derived from an EMBL/GenBank/DDBJ whole genome shotgun (WGS) entry which is preliminary data.</text>
</comment>
<dbReference type="AlphaFoldDB" id="A0AAD8SH51"/>
<keyword evidence="2" id="KW-1185">Reference proteome</keyword>